<dbReference type="PANTHER" id="PTHR32071:SF17">
    <property type="entry name" value="TRANSCRIPTIONAL REGULATOR (NTRC FAMILY)"/>
    <property type="match status" value="1"/>
</dbReference>
<dbReference type="InterPro" id="IPR058031">
    <property type="entry name" value="AAA_lid_NorR"/>
</dbReference>
<dbReference type="InterPro" id="IPR027417">
    <property type="entry name" value="P-loop_NTPase"/>
</dbReference>
<dbReference type="PROSITE" id="PS50045">
    <property type="entry name" value="SIGMA54_INTERACT_4"/>
    <property type="match status" value="1"/>
</dbReference>
<dbReference type="OrthoDB" id="9767106at2"/>
<dbReference type="InterPro" id="IPR003593">
    <property type="entry name" value="AAA+_ATPase"/>
</dbReference>
<dbReference type="SUPFAM" id="SSF52172">
    <property type="entry name" value="CheY-like"/>
    <property type="match status" value="1"/>
</dbReference>
<evidence type="ECO:0000256" key="1">
    <source>
        <dbReference type="ARBA" id="ARBA00022553"/>
    </source>
</evidence>
<dbReference type="InterPro" id="IPR025943">
    <property type="entry name" value="Sigma_54_int_dom_ATP-bd_2"/>
</dbReference>
<evidence type="ECO:0000256" key="3">
    <source>
        <dbReference type="ARBA" id="ARBA00022840"/>
    </source>
</evidence>
<comment type="caution">
    <text evidence="10">The sequence shown here is derived from an EMBL/GenBank/DDBJ whole genome shotgun (WGS) entry which is preliminary data.</text>
</comment>
<dbReference type="CDD" id="cd00009">
    <property type="entry name" value="AAA"/>
    <property type="match status" value="1"/>
</dbReference>
<keyword evidence="2" id="KW-0547">Nucleotide-binding</keyword>
<evidence type="ECO:0000259" key="8">
    <source>
        <dbReference type="PROSITE" id="PS50045"/>
    </source>
</evidence>
<dbReference type="AlphaFoldDB" id="A0A2T7BCA4"/>
<evidence type="ECO:0000256" key="6">
    <source>
        <dbReference type="ARBA" id="ARBA00023163"/>
    </source>
</evidence>
<gene>
    <name evidence="10" type="ORF">DCC81_19650</name>
</gene>
<reference evidence="10 11" key="1">
    <citation type="submission" date="2018-04" db="EMBL/GenBank/DDBJ databases">
        <title>Chitinophaga fuyangensis sp. nov., isolated from soil in a chemical factory.</title>
        <authorList>
            <person name="Chen K."/>
        </authorList>
    </citation>
    <scope>NUCLEOTIDE SEQUENCE [LARGE SCALE GENOMIC DNA]</scope>
    <source>
        <strain evidence="10 11">LY-1</strain>
    </source>
</reference>
<proteinExistence type="predicted"/>
<dbReference type="SMART" id="SM00382">
    <property type="entry name" value="AAA"/>
    <property type="match status" value="1"/>
</dbReference>
<organism evidence="10 11">
    <name type="scientific">Chitinophaga parva</name>
    <dbReference type="NCBI Taxonomy" id="2169414"/>
    <lineage>
        <taxon>Bacteria</taxon>
        <taxon>Pseudomonadati</taxon>
        <taxon>Bacteroidota</taxon>
        <taxon>Chitinophagia</taxon>
        <taxon>Chitinophagales</taxon>
        <taxon>Chitinophagaceae</taxon>
        <taxon>Chitinophaga</taxon>
    </lineage>
</organism>
<feature type="modified residue" description="4-aspartylphosphate" evidence="7">
    <location>
        <position position="52"/>
    </location>
</feature>
<keyword evidence="4" id="KW-0902">Two-component regulatory system</keyword>
<dbReference type="Gene3D" id="3.40.50.300">
    <property type="entry name" value="P-loop containing nucleotide triphosphate hydrolases"/>
    <property type="match status" value="1"/>
</dbReference>
<keyword evidence="5" id="KW-0805">Transcription regulation</keyword>
<keyword evidence="3" id="KW-0067">ATP-binding</keyword>
<dbReference type="Gene3D" id="3.40.50.2300">
    <property type="match status" value="1"/>
</dbReference>
<feature type="domain" description="Sigma-54 factor interaction" evidence="8">
    <location>
        <begin position="139"/>
        <end position="368"/>
    </location>
</feature>
<dbReference type="FunFam" id="3.40.50.2300:FF:000018">
    <property type="entry name" value="DNA-binding transcriptional regulator NtrC"/>
    <property type="match status" value="1"/>
</dbReference>
<evidence type="ECO:0000313" key="10">
    <source>
        <dbReference type="EMBL" id="PUZ22650.1"/>
    </source>
</evidence>
<keyword evidence="6" id="KW-0804">Transcription</keyword>
<dbReference type="FunFam" id="3.40.50.300:FF:000006">
    <property type="entry name" value="DNA-binding transcriptional regulator NtrC"/>
    <property type="match status" value="1"/>
</dbReference>
<evidence type="ECO:0000313" key="11">
    <source>
        <dbReference type="Proteomes" id="UP000244450"/>
    </source>
</evidence>
<dbReference type="GO" id="GO:0000160">
    <property type="term" value="P:phosphorelay signal transduction system"/>
    <property type="evidence" value="ECO:0007669"/>
    <property type="project" value="UniProtKB-KW"/>
</dbReference>
<dbReference type="EMBL" id="QCYK01000003">
    <property type="protein sequence ID" value="PUZ22650.1"/>
    <property type="molecule type" value="Genomic_DNA"/>
</dbReference>
<dbReference type="Proteomes" id="UP000244450">
    <property type="component" value="Unassembled WGS sequence"/>
</dbReference>
<dbReference type="InterPro" id="IPR011006">
    <property type="entry name" value="CheY-like_superfamily"/>
</dbReference>
<dbReference type="PANTHER" id="PTHR32071">
    <property type="entry name" value="TRANSCRIPTIONAL REGULATORY PROTEIN"/>
    <property type="match status" value="1"/>
</dbReference>
<evidence type="ECO:0000256" key="4">
    <source>
        <dbReference type="ARBA" id="ARBA00023012"/>
    </source>
</evidence>
<evidence type="ECO:0000256" key="7">
    <source>
        <dbReference type="PROSITE-ProRule" id="PRU00169"/>
    </source>
</evidence>
<feature type="domain" description="Response regulatory" evidence="9">
    <location>
        <begin position="3"/>
        <end position="117"/>
    </location>
</feature>
<dbReference type="PROSITE" id="PS50110">
    <property type="entry name" value="RESPONSE_REGULATORY"/>
    <property type="match status" value="1"/>
</dbReference>
<protein>
    <submittedName>
        <fullName evidence="10">Response regulator</fullName>
    </submittedName>
</protein>
<evidence type="ECO:0000259" key="9">
    <source>
        <dbReference type="PROSITE" id="PS50110"/>
    </source>
</evidence>
<dbReference type="Pfam" id="PF00072">
    <property type="entry name" value="Response_reg"/>
    <property type="match status" value="1"/>
</dbReference>
<evidence type="ECO:0000256" key="5">
    <source>
        <dbReference type="ARBA" id="ARBA00023015"/>
    </source>
</evidence>
<dbReference type="InterPro" id="IPR002078">
    <property type="entry name" value="Sigma_54_int"/>
</dbReference>
<dbReference type="Pfam" id="PF25601">
    <property type="entry name" value="AAA_lid_14"/>
    <property type="match status" value="1"/>
</dbReference>
<dbReference type="SUPFAM" id="SSF52540">
    <property type="entry name" value="P-loop containing nucleoside triphosphate hydrolases"/>
    <property type="match status" value="1"/>
</dbReference>
<accession>A0A2T7BCA4</accession>
<evidence type="ECO:0000256" key="2">
    <source>
        <dbReference type="ARBA" id="ARBA00022741"/>
    </source>
</evidence>
<name>A0A2T7BCA4_9BACT</name>
<dbReference type="InterPro" id="IPR001789">
    <property type="entry name" value="Sig_transdc_resp-reg_receiver"/>
</dbReference>
<dbReference type="GO" id="GO:0005524">
    <property type="term" value="F:ATP binding"/>
    <property type="evidence" value="ECO:0007669"/>
    <property type="project" value="UniProtKB-KW"/>
</dbReference>
<dbReference type="RefSeq" id="WP_108688396.1">
    <property type="nucleotide sequence ID" value="NZ_QCYK01000003.1"/>
</dbReference>
<dbReference type="SMART" id="SM00448">
    <property type="entry name" value="REC"/>
    <property type="match status" value="1"/>
</dbReference>
<dbReference type="GO" id="GO:0006355">
    <property type="term" value="P:regulation of DNA-templated transcription"/>
    <property type="evidence" value="ECO:0007669"/>
    <property type="project" value="InterPro"/>
</dbReference>
<dbReference type="PROSITE" id="PS00676">
    <property type="entry name" value="SIGMA54_INTERACT_2"/>
    <property type="match status" value="1"/>
</dbReference>
<keyword evidence="11" id="KW-1185">Reference proteome</keyword>
<keyword evidence="1 7" id="KW-0597">Phosphoprotein</keyword>
<dbReference type="Gene3D" id="1.10.8.60">
    <property type="match status" value="1"/>
</dbReference>
<dbReference type="Pfam" id="PF00158">
    <property type="entry name" value="Sigma54_activat"/>
    <property type="match status" value="1"/>
</dbReference>
<sequence length="394" mass="43840">MANILIIDDEKSIRKTLSEILGYEGYKIDEAADGAEGFKMFQAKTYDAVLCDIKMPKMDGLEFLEKSKEINPDIPVIIISGHGNIDTAVEAVKKGAYDYISKPPDLNRLLITLRNAMDKTSLVKETRTLRKKVAKTQEMIGNSAPILKIKETIEKVAATDARVLVTGENGVGKELVARWLHQQSHRASGPIVEVNCAAIPGELIESELFGHEKGSFTSAVKQRIGKFEQANGGTLFLDEIGDMSHDAQAKVLRALQEGRITRVGGDKEIAVDVRVVAATNKDLLKEVEEKNFRLDLYHRLSVILIHVPSLNERRDDIPLLVDHFLDSVCKEYGIAKKTIEPAAMKALQEHNWTGNIRELRNVVERLVILSGKTIVPEDVEDYVIPARDKKKVNA</sequence>
<dbReference type="CDD" id="cd17550">
    <property type="entry name" value="REC_NtrX-like"/>
    <property type="match status" value="1"/>
</dbReference>